<sequence>MNRNFSCFLLSHVQQLLTEALCLCCESASLLEPAHDKLHFTVTIASVMCFYSLIV</sequence>
<accession>A0A0E9QJK7</accession>
<reference evidence="2" key="1">
    <citation type="submission" date="2014-11" db="EMBL/GenBank/DDBJ databases">
        <authorList>
            <person name="Amaro Gonzalez C."/>
        </authorList>
    </citation>
    <scope>NUCLEOTIDE SEQUENCE</scope>
</reference>
<feature type="signal peptide" evidence="1">
    <location>
        <begin position="1"/>
        <end position="20"/>
    </location>
</feature>
<dbReference type="AlphaFoldDB" id="A0A0E9QJK7"/>
<protein>
    <submittedName>
        <fullName evidence="2">Uncharacterized protein</fullName>
    </submittedName>
</protein>
<proteinExistence type="predicted"/>
<feature type="chain" id="PRO_5002431879" evidence="1">
    <location>
        <begin position="21"/>
        <end position="55"/>
    </location>
</feature>
<reference evidence="2" key="2">
    <citation type="journal article" date="2015" name="Fish Shellfish Immunol.">
        <title>Early steps in the European eel (Anguilla anguilla)-Vibrio vulnificus interaction in the gills: Role of the RtxA13 toxin.</title>
        <authorList>
            <person name="Callol A."/>
            <person name="Pajuelo D."/>
            <person name="Ebbesson L."/>
            <person name="Teles M."/>
            <person name="MacKenzie S."/>
            <person name="Amaro C."/>
        </authorList>
    </citation>
    <scope>NUCLEOTIDE SEQUENCE</scope>
</reference>
<evidence type="ECO:0000313" key="2">
    <source>
        <dbReference type="EMBL" id="JAH16954.1"/>
    </source>
</evidence>
<organism evidence="2">
    <name type="scientific">Anguilla anguilla</name>
    <name type="common">European freshwater eel</name>
    <name type="synonym">Muraena anguilla</name>
    <dbReference type="NCBI Taxonomy" id="7936"/>
    <lineage>
        <taxon>Eukaryota</taxon>
        <taxon>Metazoa</taxon>
        <taxon>Chordata</taxon>
        <taxon>Craniata</taxon>
        <taxon>Vertebrata</taxon>
        <taxon>Euteleostomi</taxon>
        <taxon>Actinopterygii</taxon>
        <taxon>Neopterygii</taxon>
        <taxon>Teleostei</taxon>
        <taxon>Anguilliformes</taxon>
        <taxon>Anguillidae</taxon>
        <taxon>Anguilla</taxon>
    </lineage>
</organism>
<name>A0A0E9QJK7_ANGAN</name>
<keyword evidence="1" id="KW-0732">Signal</keyword>
<dbReference type="EMBL" id="GBXM01091623">
    <property type="protein sequence ID" value="JAH16954.1"/>
    <property type="molecule type" value="Transcribed_RNA"/>
</dbReference>
<evidence type="ECO:0000256" key="1">
    <source>
        <dbReference type="SAM" id="SignalP"/>
    </source>
</evidence>